<proteinExistence type="predicted"/>
<protein>
    <recommendedName>
        <fullName evidence="3">DUF6318 domain-containing protein</fullName>
    </recommendedName>
</protein>
<dbReference type="AlphaFoldDB" id="A0A0A0BWS5"/>
<dbReference type="Pfam" id="PF19843">
    <property type="entry name" value="DUF6318"/>
    <property type="match status" value="1"/>
</dbReference>
<feature type="region of interest" description="Disordered" evidence="1">
    <location>
        <begin position="31"/>
        <end position="57"/>
    </location>
</feature>
<comment type="caution">
    <text evidence="4">The sequence shown here is derived from an EMBL/GenBank/DDBJ whole genome shotgun (WGS) entry which is preliminary data.</text>
</comment>
<feature type="domain" description="DUF6318" evidence="3">
    <location>
        <begin position="43"/>
        <end position="126"/>
    </location>
</feature>
<accession>A0A0A0BWS5</accession>
<evidence type="ECO:0000256" key="2">
    <source>
        <dbReference type="SAM" id="SignalP"/>
    </source>
</evidence>
<feature type="compositionally biased region" description="Pro residues" evidence="1">
    <location>
        <begin position="44"/>
        <end position="54"/>
    </location>
</feature>
<gene>
    <name evidence="4" type="ORF">N868_00670</name>
</gene>
<feature type="signal peptide" evidence="2">
    <location>
        <begin position="1"/>
        <end position="26"/>
    </location>
</feature>
<organism evidence="4 5">
    <name type="scientific">Cellulomonas carbonis T26</name>
    <dbReference type="NCBI Taxonomy" id="947969"/>
    <lineage>
        <taxon>Bacteria</taxon>
        <taxon>Bacillati</taxon>
        <taxon>Actinomycetota</taxon>
        <taxon>Actinomycetes</taxon>
        <taxon>Micrococcales</taxon>
        <taxon>Cellulomonadaceae</taxon>
        <taxon>Cellulomonas</taxon>
    </lineage>
</organism>
<evidence type="ECO:0000313" key="5">
    <source>
        <dbReference type="Proteomes" id="UP000029839"/>
    </source>
</evidence>
<dbReference type="Proteomes" id="UP000029839">
    <property type="component" value="Unassembled WGS sequence"/>
</dbReference>
<evidence type="ECO:0000256" key="1">
    <source>
        <dbReference type="SAM" id="MobiDB-lite"/>
    </source>
</evidence>
<reference evidence="4 5" key="2">
    <citation type="journal article" date="2015" name="Stand. Genomic Sci.">
        <title>Draft genome sequence of Cellulomonas carbonis T26(T) and comparative analysis of six Cellulomonas genomes.</title>
        <authorList>
            <person name="Zhuang W."/>
            <person name="Zhang S."/>
            <person name="Xia X."/>
            <person name="Wang G."/>
        </authorList>
    </citation>
    <scope>NUCLEOTIDE SEQUENCE [LARGE SCALE GENOMIC DNA]</scope>
    <source>
        <strain evidence="4 5">T26</strain>
    </source>
</reference>
<dbReference type="OrthoDB" id="5148029at2"/>
<reference evidence="4 5" key="1">
    <citation type="submission" date="2013-08" db="EMBL/GenBank/DDBJ databases">
        <title>Genome sequencing of Cellulomonas carbonis T26.</title>
        <authorList>
            <person name="Chen F."/>
            <person name="Li Y."/>
            <person name="Wang G."/>
        </authorList>
    </citation>
    <scope>NUCLEOTIDE SEQUENCE [LARGE SCALE GENOMIC DNA]</scope>
    <source>
        <strain evidence="4 5">T26</strain>
    </source>
</reference>
<feature type="chain" id="PRO_5001967633" description="DUF6318 domain-containing protein" evidence="2">
    <location>
        <begin position="27"/>
        <end position="197"/>
    </location>
</feature>
<dbReference type="InterPro" id="IPR046281">
    <property type="entry name" value="DUF6318"/>
</dbReference>
<dbReference type="PROSITE" id="PS51257">
    <property type="entry name" value="PROKAR_LIPOPROTEIN"/>
    <property type="match status" value="1"/>
</dbReference>
<sequence>MSGRLRGVLTALAPGLLAVLALSACADDVAPSPTPRPVTVASPTPEPSHVPTPPQQTAAMATADDSGAEAAATYFVELYEYVTKTGDTTTWEASGEAACGFCTTTTTEVRALYDSGGRQDGGDLEVLTARSVAFDETFKIFAVEVHFRAEEAVELGPDGAVDHRYPAEEGYLLLEVGYLPGDGWKLVTGSAREEAVA</sequence>
<evidence type="ECO:0000313" key="4">
    <source>
        <dbReference type="EMBL" id="KGM12828.1"/>
    </source>
</evidence>
<evidence type="ECO:0000259" key="3">
    <source>
        <dbReference type="Pfam" id="PF19843"/>
    </source>
</evidence>
<dbReference type="EMBL" id="AXCY01000001">
    <property type="protein sequence ID" value="KGM12828.1"/>
    <property type="molecule type" value="Genomic_DNA"/>
</dbReference>
<dbReference type="RefSeq" id="WP_152605512.1">
    <property type="nucleotide sequence ID" value="NZ_AXCY01000001.1"/>
</dbReference>
<name>A0A0A0BWS5_9CELL</name>
<keyword evidence="5" id="KW-1185">Reference proteome</keyword>
<keyword evidence="2" id="KW-0732">Signal</keyword>